<reference evidence="2" key="1">
    <citation type="submission" date="2023-06" db="EMBL/GenBank/DDBJ databases">
        <title>Genome-scale phylogeny and comparative genomics of the fungal order Sordariales.</title>
        <authorList>
            <consortium name="Lawrence Berkeley National Laboratory"/>
            <person name="Hensen N."/>
            <person name="Bonometti L."/>
            <person name="Westerberg I."/>
            <person name="Brannstrom I.O."/>
            <person name="Guillou S."/>
            <person name="Cros-Aarteil S."/>
            <person name="Calhoun S."/>
            <person name="Haridas S."/>
            <person name="Kuo A."/>
            <person name="Mondo S."/>
            <person name="Pangilinan J."/>
            <person name="Riley R."/>
            <person name="Labutti K."/>
            <person name="Andreopoulos B."/>
            <person name="Lipzen A."/>
            <person name="Chen C."/>
            <person name="Yanf M."/>
            <person name="Daum C."/>
            <person name="Ng V."/>
            <person name="Clum A."/>
            <person name="Steindorff A."/>
            <person name="Ohm R."/>
            <person name="Martin F."/>
            <person name="Silar P."/>
            <person name="Natvig D."/>
            <person name="Lalanne C."/>
            <person name="Gautier V."/>
            <person name="Ament-Velasquez S.L."/>
            <person name="Kruys A."/>
            <person name="Hutchinson M.I."/>
            <person name="Powell A.J."/>
            <person name="Barry K."/>
            <person name="Miller A.N."/>
            <person name="Grigoriev I.V."/>
            <person name="Debuchy R."/>
            <person name="Gladieux P."/>
            <person name="Thoren M.H."/>
            <person name="Johannesson H."/>
        </authorList>
    </citation>
    <scope>NUCLEOTIDE SEQUENCE</scope>
    <source>
        <strain evidence="2">CBS 606.72</strain>
    </source>
</reference>
<protein>
    <submittedName>
        <fullName evidence="2">Uncharacterized protein</fullName>
    </submittedName>
</protein>
<organism evidence="2 3">
    <name type="scientific">Immersiella caudata</name>
    <dbReference type="NCBI Taxonomy" id="314043"/>
    <lineage>
        <taxon>Eukaryota</taxon>
        <taxon>Fungi</taxon>
        <taxon>Dikarya</taxon>
        <taxon>Ascomycota</taxon>
        <taxon>Pezizomycotina</taxon>
        <taxon>Sordariomycetes</taxon>
        <taxon>Sordariomycetidae</taxon>
        <taxon>Sordariales</taxon>
        <taxon>Lasiosphaeriaceae</taxon>
        <taxon>Immersiella</taxon>
    </lineage>
</organism>
<name>A0AA39WLQ6_9PEZI</name>
<keyword evidence="1" id="KW-0812">Transmembrane</keyword>
<keyword evidence="1" id="KW-1133">Transmembrane helix</keyword>
<dbReference type="AlphaFoldDB" id="A0AA39WLQ6"/>
<accession>A0AA39WLQ6</accession>
<sequence>MGYNLVQDKGSLTDSERRGFNSLTILISALLSITIGSLFGLLGNMLRWRLLASKSHTPRDVGSSNLDRFSKDVDTIGRPVARHLESYRLAEASLGPRAYLAALVNDTYCWAILGDQRDRPVRRRRTRLGMQP</sequence>
<comment type="caution">
    <text evidence="2">The sequence shown here is derived from an EMBL/GenBank/DDBJ whole genome shotgun (WGS) entry which is preliminary data.</text>
</comment>
<evidence type="ECO:0000313" key="3">
    <source>
        <dbReference type="Proteomes" id="UP001175000"/>
    </source>
</evidence>
<keyword evidence="1" id="KW-0472">Membrane</keyword>
<evidence type="ECO:0000256" key="1">
    <source>
        <dbReference type="SAM" id="Phobius"/>
    </source>
</evidence>
<keyword evidence="3" id="KW-1185">Reference proteome</keyword>
<evidence type="ECO:0000313" key="2">
    <source>
        <dbReference type="EMBL" id="KAK0617714.1"/>
    </source>
</evidence>
<feature type="non-terminal residue" evidence="2">
    <location>
        <position position="132"/>
    </location>
</feature>
<dbReference type="EMBL" id="JAULSU010000005">
    <property type="protein sequence ID" value="KAK0617714.1"/>
    <property type="molecule type" value="Genomic_DNA"/>
</dbReference>
<proteinExistence type="predicted"/>
<feature type="transmembrane region" description="Helical" evidence="1">
    <location>
        <begin position="20"/>
        <end position="42"/>
    </location>
</feature>
<gene>
    <name evidence="2" type="ORF">B0T14DRAFT_525726</name>
</gene>
<dbReference type="Proteomes" id="UP001175000">
    <property type="component" value="Unassembled WGS sequence"/>
</dbReference>